<dbReference type="Pfam" id="PF01048">
    <property type="entry name" value="PNP_UDP_1"/>
    <property type="match status" value="1"/>
</dbReference>
<evidence type="ECO:0000313" key="5">
    <source>
        <dbReference type="EMBL" id="OPA72987.1"/>
    </source>
</evidence>
<comment type="caution">
    <text evidence="5">The sequence shown here is derived from an EMBL/GenBank/DDBJ whole genome shotgun (WGS) entry which is preliminary data.</text>
</comment>
<dbReference type="CDD" id="cd17767">
    <property type="entry name" value="UP_EcUdp-like"/>
    <property type="match status" value="1"/>
</dbReference>
<dbReference type="GO" id="GO:0005829">
    <property type="term" value="C:cytosol"/>
    <property type="evidence" value="ECO:0007669"/>
    <property type="project" value="TreeGrafter"/>
</dbReference>
<dbReference type="EC" id="2.4.2.3" evidence="1"/>
<organism evidence="5 6">
    <name type="scientific">Paenibacillus selenitireducens</name>
    <dbReference type="NCBI Taxonomy" id="1324314"/>
    <lineage>
        <taxon>Bacteria</taxon>
        <taxon>Bacillati</taxon>
        <taxon>Bacillota</taxon>
        <taxon>Bacilli</taxon>
        <taxon>Bacillales</taxon>
        <taxon>Paenibacillaceae</taxon>
        <taxon>Paenibacillus</taxon>
    </lineage>
</organism>
<name>A0A1T2WZE1_9BACL</name>
<dbReference type="GO" id="GO:0004850">
    <property type="term" value="F:uridine phosphorylase activity"/>
    <property type="evidence" value="ECO:0007669"/>
    <property type="project" value="UniProtKB-EC"/>
</dbReference>
<dbReference type="InterPro" id="IPR035994">
    <property type="entry name" value="Nucleoside_phosphorylase_sf"/>
</dbReference>
<dbReference type="AlphaFoldDB" id="A0A1T2WZE1"/>
<dbReference type="InterPro" id="IPR000845">
    <property type="entry name" value="Nucleoside_phosphorylase_d"/>
</dbReference>
<keyword evidence="6" id="KW-1185">Reference proteome</keyword>
<reference evidence="5 6" key="1">
    <citation type="submission" date="2017-01" db="EMBL/GenBank/DDBJ databases">
        <title>Genome analysis of Paenibacillus selenitrireducens ES3-24.</title>
        <authorList>
            <person name="Xu D."/>
            <person name="Yao R."/>
            <person name="Zheng S."/>
        </authorList>
    </citation>
    <scope>NUCLEOTIDE SEQUENCE [LARGE SCALE GENOMIC DNA]</scope>
    <source>
        <strain evidence="5 6">ES3-24</strain>
    </source>
</reference>
<evidence type="ECO:0000256" key="3">
    <source>
        <dbReference type="ARBA" id="ARBA00048447"/>
    </source>
</evidence>
<dbReference type="Proteomes" id="UP000190188">
    <property type="component" value="Unassembled WGS sequence"/>
</dbReference>
<sequence length="241" mass="26272">MMEKQPHIQLDGSLAVKKAIVVGDPARVDIVKSVLENPQDITYNREFKSAIGTFKGHKILVLSTGIGAPSMVIALEELKAIGVESVIRAGSCGAMDSSFKVGEIMVVTGAVRDEGLTEKYVPKDFPAIPSSELLMRAMKQTEIPVKTGIARSHDGFYMDNNMEVEDFWSRKQVLGADMETSALYIVGRLRGLRTLSILNNVVPYMESLADGVNELVTGESQMKIGELQSIKLALAVLTEEE</sequence>
<dbReference type="Gene3D" id="3.40.50.1580">
    <property type="entry name" value="Nucleoside phosphorylase domain"/>
    <property type="match status" value="1"/>
</dbReference>
<dbReference type="RefSeq" id="WP_233147221.1">
    <property type="nucleotide sequence ID" value="NZ_MSZX01000024.1"/>
</dbReference>
<evidence type="ECO:0000313" key="6">
    <source>
        <dbReference type="Proteomes" id="UP000190188"/>
    </source>
</evidence>
<dbReference type="PANTHER" id="PTHR43691:SF11">
    <property type="entry name" value="FI09636P-RELATED"/>
    <property type="match status" value="1"/>
</dbReference>
<proteinExistence type="predicted"/>
<dbReference type="GO" id="GO:0009116">
    <property type="term" value="P:nucleoside metabolic process"/>
    <property type="evidence" value="ECO:0007669"/>
    <property type="project" value="InterPro"/>
</dbReference>
<dbReference type="EMBL" id="MSZX01000024">
    <property type="protein sequence ID" value="OPA72987.1"/>
    <property type="molecule type" value="Genomic_DNA"/>
</dbReference>
<feature type="domain" description="Nucleoside phosphorylase" evidence="4">
    <location>
        <begin position="19"/>
        <end position="197"/>
    </location>
</feature>
<dbReference type="STRING" id="1324314.BVG16_30985"/>
<dbReference type="PANTHER" id="PTHR43691">
    <property type="entry name" value="URIDINE PHOSPHORYLASE"/>
    <property type="match status" value="1"/>
</dbReference>
<evidence type="ECO:0000256" key="1">
    <source>
        <dbReference type="ARBA" id="ARBA00011888"/>
    </source>
</evidence>
<gene>
    <name evidence="5" type="ORF">BVG16_30985</name>
</gene>
<accession>A0A1T2WZE1</accession>
<comment type="catalytic activity">
    <reaction evidence="3">
        <text>uridine + phosphate = alpha-D-ribose 1-phosphate + uracil</text>
        <dbReference type="Rhea" id="RHEA:24388"/>
        <dbReference type="ChEBI" id="CHEBI:16704"/>
        <dbReference type="ChEBI" id="CHEBI:17568"/>
        <dbReference type="ChEBI" id="CHEBI:43474"/>
        <dbReference type="ChEBI" id="CHEBI:57720"/>
        <dbReference type="EC" id="2.4.2.3"/>
    </reaction>
</comment>
<dbReference type="SUPFAM" id="SSF53167">
    <property type="entry name" value="Purine and uridine phosphorylases"/>
    <property type="match status" value="1"/>
</dbReference>
<evidence type="ECO:0000259" key="4">
    <source>
        <dbReference type="Pfam" id="PF01048"/>
    </source>
</evidence>
<evidence type="ECO:0000256" key="2">
    <source>
        <dbReference type="ARBA" id="ARBA00021980"/>
    </source>
</evidence>
<protein>
    <recommendedName>
        <fullName evidence="2">Uridine phosphorylase</fullName>
        <ecNumber evidence="1">2.4.2.3</ecNumber>
    </recommendedName>
</protein>